<feature type="compositionally biased region" description="Low complexity" evidence="4">
    <location>
        <begin position="135"/>
        <end position="151"/>
    </location>
</feature>
<evidence type="ECO:0000256" key="1">
    <source>
        <dbReference type="ARBA" id="ARBA00022729"/>
    </source>
</evidence>
<dbReference type="SUPFAM" id="SSF57196">
    <property type="entry name" value="EGF/Laminin"/>
    <property type="match status" value="1"/>
</dbReference>
<feature type="region of interest" description="Disordered" evidence="4">
    <location>
        <begin position="1"/>
        <end position="65"/>
    </location>
</feature>
<dbReference type="EMBL" id="HACA01009634">
    <property type="protein sequence ID" value="CDW26995.1"/>
    <property type="molecule type" value="Transcribed_RNA"/>
</dbReference>
<evidence type="ECO:0000256" key="3">
    <source>
        <dbReference type="PROSITE-ProRule" id="PRU00076"/>
    </source>
</evidence>
<dbReference type="Gene3D" id="2.10.25.10">
    <property type="entry name" value="Laminin"/>
    <property type="match status" value="3"/>
</dbReference>
<dbReference type="InterPro" id="IPR000742">
    <property type="entry name" value="EGF"/>
</dbReference>
<dbReference type="PROSITE" id="PS01186">
    <property type="entry name" value="EGF_2"/>
    <property type="match status" value="3"/>
</dbReference>
<feature type="disulfide bond" evidence="3">
    <location>
        <begin position="369"/>
        <end position="379"/>
    </location>
</feature>
<keyword evidence="3" id="KW-0245">EGF-like domain</keyword>
<protein>
    <recommendedName>
        <fullName evidence="5">EGF-like domain-containing protein</fullName>
    </recommendedName>
</protein>
<dbReference type="PROSITE" id="PS50026">
    <property type="entry name" value="EGF_3"/>
    <property type="match status" value="3"/>
</dbReference>
<evidence type="ECO:0000256" key="2">
    <source>
        <dbReference type="ARBA" id="ARBA00023157"/>
    </source>
</evidence>
<dbReference type="PANTHER" id="PTHR14949:SF56">
    <property type="entry name" value="EGF-LIKE-DOMAIN, MULTIPLE 7"/>
    <property type="match status" value="1"/>
</dbReference>
<feature type="disulfide bond" evidence="3">
    <location>
        <begin position="401"/>
        <end position="411"/>
    </location>
</feature>
<evidence type="ECO:0000259" key="5">
    <source>
        <dbReference type="PROSITE" id="PS50026"/>
    </source>
</evidence>
<dbReference type="GO" id="GO:0005576">
    <property type="term" value="C:extracellular region"/>
    <property type="evidence" value="ECO:0007669"/>
    <property type="project" value="TreeGrafter"/>
</dbReference>
<dbReference type="OrthoDB" id="6331234at2759"/>
<comment type="caution">
    <text evidence="3">Lacks conserved residue(s) required for the propagation of feature annotation.</text>
</comment>
<feature type="disulfide bond" evidence="3">
    <location>
        <begin position="420"/>
        <end position="429"/>
    </location>
</feature>
<feature type="disulfide bond" evidence="3">
    <location>
        <begin position="323"/>
        <end position="332"/>
    </location>
</feature>
<keyword evidence="1" id="KW-0732">Signal</keyword>
<accession>A0A0K2TMD2</accession>
<reference evidence="6" key="1">
    <citation type="submission" date="2014-05" db="EMBL/GenBank/DDBJ databases">
        <authorList>
            <person name="Chronopoulou M."/>
        </authorList>
    </citation>
    <scope>NUCLEOTIDE SEQUENCE</scope>
    <source>
        <tissue evidence="6">Whole organism</tissue>
    </source>
</reference>
<feature type="domain" description="EGF-like" evidence="5">
    <location>
        <begin position="300"/>
        <end position="333"/>
    </location>
</feature>
<sequence length="505" mass="56578">MFQGEMEQMTVHDKSNSVSEQCSPTRIPLRKEKEDESSKKESSSPHLTPKKDFHSARDNDFDIIEEDIPSPFRKIHRSDKSNKSEEITTVKDVFQVSNDYLNEEYVDLDFPSEEDLNIATQSKAKKHNFNVTQASLKTPKSDSSISSPEGSGETDDEDEWSEEEGSGSGEIYELEWSSWGKCYGGVGCGSRGYRVRSARCIENDRTEECVLAGMERKQERKSCIIICDKKRGYYHRKKNYNRWIPIPKKNISLLHKNKPLLLKEMNSSRVIVCKNGGELKTILLAMKCSCPSGYTGNKCENPVCHPDGCANGGTCVEPDVCACPGGYTGARCEKAFCYPDCQNGGTCVAPFTCSCPTEVAGKYCEEFSCSPNCSNGGVCIGHNVCSCPHGYSGFNCQEQTCTLHCENGGVCTMPGNKCKCASGFYGARCHKRICLNYVATREPHHRILQKVVNIRYNTTCENGNACVKTRPEYRNFRKTIYRTVYKCADDISKKHRRKPKNANTH</sequence>
<dbReference type="AlphaFoldDB" id="A0A0K2TMD2"/>
<feature type="region of interest" description="Disordered" evidence="4">
    <location>
        <begin position="130"/>
        <end position="164"/>
    </location>
</feature>
<dbReference type="PANTHER" id="PTHR14949">
    <property type="entry name" value="EGF-LIKE-DOMAIN, MULTIPLE 7, 8"/>
    <property type="match status" value="1"/>
</dbReference>
<keyword evidence="2 3" id="KW-1015">Disulfide bond</keyword>
<dbReference type="SMART" id="SM00181">
    <property type="entry name" value="EGF"/>
    <property type="match status" value="5"/>
</dbReference>
<feature type="compositionally biased region" description="Basic and acidic residues" evidence="4">
    <location>
        <begin position="29"/>
        <end position="60"/>
    </location>
</feature>
<dbReference type="Pfam" id="PF25024">
    <property type="entry name" value="EGF_TEN"/>
    <property type="match status" value="1"/>
</dbReference>
<dbReference type="InterPro" id="IPR050969">
    <property type="entry name" value="Dev_Signal_Modulators"/>
</dbReference>
<feature type="domain" description="EGF-like" evidence="5">
    <location>
        <begin position="398"/>
        <end position="430"/>
    </location>
</feature>
<evidence type="ECO:0000313" key="6">
    <source>
        <dbReference type="EMBL" id="CDW26995.1"/>
    </source>
</evidence>
<feature type="compositionally biased region" description="Acidic residues" evidence="4">
    <location>
        <begin position="152"/>
        <end position="164"/>
    </location>
</feature>
<feature type="disulfide bond" evidence="3">
    <location>
        <begin position="387"/>
        <end position="396"/>
    </location>
</feature>
<dbReference type="PROSITE" id="PS00022">
    <property type="entry name" value="EGF_1"/>
    <property type="match status" value="3"/>
</dbReference>
<dbReference type="GO" id="GO:0009986">
    <property type="term" value="C:cell surface"/>
    <property type="evidence" value="ECO:0007669"/>
    <property type="project" value="TreeGrafter"/>
</dbReference>
<feature type="domain" description="EGF-like" evidence="5">
    <location>
        <begin position="365"/>
        <end position="397"/>
    </location>
</feature>
<name>A0A0K2TMD2_LEPSM</name>
<organism evidence="6">
    <name type="scientific">Lepeophtheirus salmonis</name>
    <name type="common">Salmon louse</name>
    <name type="synonym">Caligus salmonis</name>
    <dbReference type="NCBI Taxonomy" id="72036"/>
    <lineage>
        <taxon>Eukaryota</taxon>
        <taxon>Metazoa</taxon>
        <taxon>Ecdysozoa</taxon>
        <taxon>Arthropoda</taxon>
        <taxon>Crustacea</taxon>
        <taxon>Multicrustacea</taxon>
        <taxon>Hexanauplia</taxon>
        <taxon>Copepoda</taxon>
        <taxon>Siphonostomatoida</taxon>
        <taxon>Caligidae</taxon>
        <taxon>Lepeophtheirus</taxon>
    </lineage>
</organism>
<proteinExistence type="predicted"/>
<evidence type="ECO:0000256" key="4">
    <source>
        <dbReference type="SAM" id="MobiDB-lite"/>
    </source>
</evidence>
<dbReference type="GO" id="GO:0005102">
    <property type="term" value="F:signaling receptor binding"/>
    <property type="evidence" value="ECO:0007669"/>
    <property type="project" value="TreeGrafter"/>
</dbReference>